<feature type="domain" description="PAP-associated" evidence="6">
    <location>
        <begin position="242"/>
        <end position="293"/>
    </location>
</feature>
<comment type="cofactor">
    <cofactor evidence="2">
        <name>Mg(2+)</name>
        <dbReference type="ChEBI" id="CHEBI:18420"/>
    </cofactor>
</comment>
<dbReference type="Pfam" id="PF03828">
    <property type="entry name" value="PAP_assoc"/>
    <property type="match status" value="1"/>
</dbReference>
<dbReference type="CDD" id="cd05402">
    <property type="entry name" value="NT_PAP_TUTase"/>
    <property type="match status" value="1"/>
</dbReference>
<keyword evidence="4" id="KW-0479">Metal-binding</keyword>
<sequence>MKPNGRKTRIFLDNCDVVIDAAYNEGIALKNDSKNESLKNTLEMLLEKFFHINVKVHFFGSRVIGLASDKSDLDIFIEIDNNFHNDKHIQRDAKVLREISLILKSHSSLWQIKSEVPVTSVPVLKTIYIPRNLECDIVASNGLGVRNSMMLGYIFNLQPEAMKFYHFMRVFLPRYDINFDGYLLKLLVIFYFQNENLLPSILKVQEGLHSEMIGGWNVQFDAARDLKYYKMKPISNFKHYVANFFEFYATFNYHKNVMSVHHGIKKNRAVYSYNDEIKVEYMLCIFGPINLKHNIGKYLKKPKVYTFMLKCEGIFFGFLKYHPWNVAYEKMKEDS</sequence>
<dbReference type="InterPro" id="IPR043519">
    <property type="entry name" value="NT_sf"/>
</dbReference>
<evidence type="ECO:0000259" key="7">
    <source>
        <dbReference type="Pfam" id="PF22600"/>
    </source>
</evidence>
<feature type="domain" description="Poly(A) RNA polymerase mitochondrial-like central palm" evidence="7">
    <location>
        <begin position="33"/>
        <end position="153"/>
    </location>
</feature>
<dbReference type="Gene3D" id="3.30.460.10">
    <property type="entry name" value="Beta Polymerase, domain 2"/>
    <property type="match status" value="1"/>
</dbReference>
<dbReference type="EMBL" id="JADBJN010000002">
    <property type="protein sequence ID" value="KAG5674619.1"/>
    <property type="molecule type" value="Genomic_DNA"/>
</dbReference>
<accession>A0A9J6BYJ1</accession>
<dbReference type="AlphaFoldDB" id="A0A9J6BYJ1"/>
<evidence type="ECO:0000259" key="6">
    <source>
        <dbReference type="Pfam" id="PF03828"/>
    </source>
</evidence>
<dbReference type="GO" id="GO:0031123">
    <property type="term" value="P:RNA 3'-end processing"/>
    <property type="evidence" value="ECO:0007669"/>
    <property type="project" value="TreeGrafter"/>
</dbReference>
<comment type="caution">
    <text evidence="8">The sequence shown here is derived from an EMBL/GenBank/DDBJ whole genome shotgun (WGS) entry which is preliminary data.</text>
</comment>
<gene>
    <name evidence="8" type="ORF">PVAND_004573</name>
</gene>
<dbReference type="PANTHER" id="PTHR12271:SF66">
    <property type="entry name" value="TERMINAL URIDYLYLTRANSFERASE TAILOR"/>
    <property type="match status" value="1"/>
</dbReference>
<evidence type="ECO:0000313" key="8">
    <source>
        <dbReference type="EMBL" id="KAG5674619.1"/>
    </source>
</evidence>
<evidence type="ECO:0000256" key="3">
    <source>
        <dbReference type="ARBA" id="ARBA00022679"/>
    </source>
</evidence>
<dbReference type="InterPro" id="IPR054708">
    <property type="entry name" value="MTPAP-like_central"/>
</dbReference>
<organism evidence="8 9">
    <name type="scientific">Polypedilum vanderplanki</name>
    <name type="common">Sleeping chironomid midge</name>
    <dbReference type="NCBI Taxonomy" id="319348"/>
    <lineage>
        <taxon>Eukaryota</taxon>
        <taxon>Metazoa</taxon>
        <taxon>Ecdysozoa</taxon>
        <taxon>Arthropoda</taxon>
        <taxon>Hexapoda</taxon>
        <taxon>Insecta</taxon>
        <taxon>Pterygota</taxon>
        <taxon>Neoptera</taxon>
        <taxon>Endopterygota</taxon>
        <taxon>Diptera</taxon>
        <taxon>Nematocera</taxon>
        <taxon>Chironomoidea</taxon>
        <taxon>Chironomidae</taxon>
        <taxon>Chironominae</taxon>
        <taxon>Polypedilum</taxon>
        <taxon>Polypedilum</taxon>
    </lineage>
</organism>
<dbReference type="GO" id="GO:0046872">
    <property type="term" value="F:metal ion binding"/>
    <property type="evidence" value="ECO:0007669"/>
    <property type="project" value="UniProtKB-KW"/>
</dbReference>
<dbReference type="GO" id="GO:1990817">
    <property type="term" value="F:poly(A) RNA polymerase activity"/>
    <property type="evidence" value="ECO:0007669"/>
    <property type="project" value="UniProtKB-ARBA"/>
</dbReference>
<name>A0A9J6BYJ1_POLVA</name>
<dbReference type="Gene3D" id="1.10.1410.10">
    <property type="match status" value="1"/>
</dbReference>
<evidence type="ECO:0000256" key="2">
    <source>
        <dbReference type="ARBA" id="ARBA00001946"/>
    </source>
</evidence>
<comment type="cofactor">
    <cofactor evidence="1">
        <name>Mn(2+)</name>
        <dbReference type="ChEBI" id="CHEBI:29035"/>
    </cofactor>
</comment>
<protein>
    <recommendedName>
        <fullName evidence="10">Polymerase nucleotidyl transferase domain-containing protein</fullName>
    </recommendedName>
</protein>
<dbReference type="PANTHER" id="PTHR12271">
    <property type="entry name" value="POLY A POLYMERASE CID PAP -RELATED"/>
    <property type="match status" value="1"/>
</dbReference>
<dbReference type="SUPFAM" id="SSF81631">
    <property type="entry name" value="PAP/OAS1 substrate-binding domain"/>
    <property type="match status" value="1"/>
</dbReference>
<dbReference type="GO" id="GO:0050265">
    <property type="term" value="F:RNA uridylyltransferase activity"/>
    <property type="evidence" value="ECO:0007669"/>
    <property type="project" value="TreeGrafter"/>
</dbReference>
<dbReference type="OrthoDB" id="407432at2759"/>
<keyword evidence="5" id="KW-0460">Magnesium</keyword>
<dbReference type="Pfam" id="PF22600">
    <property type="entry name" value="MTPAP-like_central"/>
    <property type="match status" value="1"/>
</dbReference>
<evidence type="ECO:0000256" key="4">
    <source>
        <dbReference type="ARBA" id="ARBA00022723"/>
    </source>
</evidence>
<evidence type="ECO:0008006" key="10">
    <source>
        <dbReference type="Google" id="ProtNLM"/>
    </source>
</evidence>
<evidence type="ECO:0000256" key="5">
    <source>
        <dbReference type="ARBA" id="ARBA00022842"/>
    </source>
</evidence>
<keyword evidence="9" id="KW-1185">Reference proteome</keyword>
<keyword evidence="3" id="KW-0808">Transferase</keyword>
<evidence type="ECO:0000256" key="1">
    <source>
        <dbReference type="ARBA" id="ARBA00001936"/>
    </source>
</evidence>
<dbReference type="SUPFAM" id="SSF81301">
    <property type="entry name" value="Nucleotidyltransferase"/>
    <property type="match status" value="1"/>
</dbReference>
<reference evidence="8" key="1">
    <citation type="submission" date="2021-03" db="EMBL/GenBank/DDBJ databases">
        <title>Chromosome level genome of the anhydrobiotic midge Polypedilum vanderplanki.</title>
        <authorList>
            <person name="Yoshida Y."/>
            <person name="Kikawada T."/>
            <person name="Gusev O."/>
        </authorList>
    </citation>
    <scope>NUCLEOTIDE SEQUENCE</scope>
    <source>
        <strain evidence="8">NIAS01</strain>
        <tissue evidence="8">Whole body or cell culture</tissue>
    </source>
</reference>
<proteinExistence type="predicted"/>
<evidence type="ECO:0000313" key="9">
    <source>
        <dbReference type="Proteomes" id="UP001107558"/>
    </source>
</evidence>
<dbReference type="Proteomes" id="UP001107558">
    <property type="component" value="Chromosome 2"/>
</dbReference>
<dbReference type="InterPro" id="IPR002058">
    <property type="entry name" value="PAP_assoc"/>
</dbReference>